<dbReference type="InterPro" id="IPR003959">
    <property type="entry name" value="ATPase_AAA_core"/>
</dbReference>
<dbReference type="GO" id="GO:0004176">
    <property type="term" value="F:ATP-dependent peptidase activity"/>
    <property type="evidence" value="ECO:0007669"/>
    <property type="project" value="TreeGrafter"/>
</dbReference>
<evidence type="ECO:0000313" key="7">
    <source>
        <dbReference type="Proteomes" id="UP001190926"/>
    </source>
</evidence>
<evidence type="ECO:0000259" key="5">
    <source>
        <dbReference type="PROSITE" id="PS50966"/>
    </source>
</evidence>
<dbReference type="AlphaFoldDB" id="A0AAD4IQH0"/>
<dbReference type="InterPro" id="IPR007527">
    <property type="entry name" value="Znf_SWIM"/>
</dbReference>
<dbReference type="SUPFAM" id="SSF52540">
    <property type="entry name" value="P-loop containing nucleoside triphosphate hydrolases"/>
    <property type="match status" value="1"/>
</dbReference>
<evidence type="ECO:0000313" key="6">
    <source>
        <dbReference type="EMBL" id="KAH6757091.1"/>
    </source>
</evidence>
<evidence type="ECO:0000256" key="4">
    <source>
        <dbReference type="PROSITE-ProRule" id="PRU00325"/>
    </source>
</evidence>
<evidence type="ECO:0000256" key="2">
    <source>
        <dbReference type="ARBA" id="ARBA00022771"/>
    </source>
</evidence>
<gene>
    <name evidence="6" type="ORF">C2S53_011601</name>
</gene>
<feature type="domain" description="SWIM-type" evidence="5">
    <location>
        <begin position="305"/>
        <end position="337"/>
    </location>
</feature>
<dbReference type="GO" id="GO:0045037">
    <property type="term" value="P:protein import into chloroplast stroma"/>
    <property type="evidence" value="ECO:0007669"/>
    <property type="project" value="TreeGrafter"/>
</dbReference>
<name>A0AAD4IQH0_PERFH</name>
<evidence type="ECO:0000256" key="1">
    <source>
        <dbReference type="ARBA" id="ARBA00022723"/>
    </source>
</evidence>
<keyword evidence="2 4" id="KW-0863">Zinc-finger</keyword>
<dbReference type="PANTHER" id="PTHR23076">
    <property type="entry name" value="METALLOPROTEASE M41 FTSH"/>
    <property type="match status" value="1"/>
</dbReference>
<dbReference type="Pfam" id="PF04434">
    <property type="entry name" value="SWIM"/>
    <property type="match status" value="1"/>
</dbReference>
<dbReference type="InterPro" id="IPR027417">
    <property type="entry name" value="P-loop_NTPase"/>
</dbReference>
<proteinExistence type="predicted"/>
<comment type="caution">
    <text evidence="6">The sequence shown here is derived from an EMBL/GenBank/DDBJ whole genome shotgun (WGS) entry which is preliminary data.</text>
</comment>
<keyword evidence="6" id="KW-0378">Hydrolase</keyword>
<dbReference type="EMBL" id="SDAM02029497">
    <property type="protein sequence ID" value="KAH6757091.1"/>
    <property type="molecule type" value="Genomic_DNA"/>
</dbReference>
<dbReference type="GO" id="GO:0005524">
    <property type="term" value="F:ATP binding"/>
    <property type="evidence" value="ECO:0007669"/>
    <property type="project" value="InterPro"/>
</dbReference>
<dbReference type="SMART" id="SM00575">
    <property type="entry name" value="ZnF_PMZ"/>
    <property type="match status" value="1"/>
</dbReference>
<dbReference type="InterPro" id="IPR006564">
    <property type="entry name" value="Znf_PMZ"/>
</dbReference>
<reference evidence="6 7" key="1">
    <citation type="journal article" date="2021" name="Nat. Commun.">
        <title>Incipient diploidization of the medicinal plant Perilla within 10,000 years.</title>
        <authorList>
            <person name="Zhang Y."/>
            <person name="Shen Q."/>
            <person name="Leng L."/>
            <person name="Zhang D."/>
            <person name="Chen S."/>
            <person name="Shi Y."/>
            <person name="Ning Z."/>
            <person name="Chen S."/>
        </authorList>
    </citation>
    <scope>NUCLEOTIDE SEQUENCE [LARGE SCALE GENOMIC DNA]</scope>
    <source>
        <strain evidence="7">cv. PC099</strain>
    </source>
</reference>
<dbReference type="GO" id="GO:0008270">
    <property type="term" value="F:zinc ion binding"/>
    <property type="evidence" value="ECO:0007669"/>
    <property type="project" value="UniProtKB-KW"/>
</dbReference>
<keyword evidence="3" id="KW-0862">Zinc</keyword>
<dbReference type="GO" id="GO:0016887">
    <property type="term" value="F:ATP hydrolysis activity"/>
    <property type="evidence" value="ECO:0007669"/>
    <property type="project" value="InterPro"/>
</dbReference>
<dbReference type="PROSITE" id="PS50966">
    <property type="entry name" value="ZF_SWIM"/>
    <property type="match status" value="1"/>
</dbReference>
<keyword evidence="7" id="KW-1185">Reference proteome</keyword>
<dbReference type="Proteomes" id="UP001190926">
    <property type="component" value="Unassembled WGS sequence"/>
</dbReference>
<dbReference type="Gene3D" id="3.40.50.300">
    <property type="entry name" value="P-loop containing nucleotide triphosphate hydrolases"/>
    <property type="match status" value="1"/>
</dbReference>
<dbReference type="PANTHER" id="PTHR23076:SF97">
    <property type="entry name" value="ATP-DEPENDENT ZINC METALLOPROTEASE YME1L1"/>
    <property type="match status" value="1"/>
</dbReference>
<dbReference type="GO" id="GO:0009507">
    <property type="term" value="C:chloroplast"/>
    <property type="evidence" value="ECO:0007669"/>
    <property type="project" value="TreeGrafter"/>
</dbReference>
<evidence type="ECO:0000256" key="3">
    <source>
        <dbReference type="ARBA" id="ARBA00022833"/>
    </source>
</evidence>
<organism evidence="6 7">
    <name type="scientific">Perilla frutescens var. hirtella</name>
    <name type="common">Perilla citriodora</name>
    <name type="synonym">Perilla setoyensis</name>
    <dbReference type="NCBI Taxonomy" id="608512"/>
    <lineage>
        <taxon>Eukaryota</taxon>
        <taxon>Viridiplantae</taxon>
        <taxon>Streptophyta</taxon>
        <taxon>Embryophyta</taxon>
        <taxon>Tracheophyta</taxon>
        <taxon>Spermatophyta</taxon>
        <taxon>Magnoliopsida</taxon>
        <taxon>eudicotyledons</taxon>
        <taxon>Gunneridae</taxon>
        <taxon>Pentapetalae</taxon>
        <taxon>asterids</taxon>
        <taxon>lamiids</taxon>
        <taxon>Lamiales</taxon>
        <taxon>Lamiaceae</taxon>
        <taxon>Nepetoideae</taxon>
        <taxon>Elsholtzieae</taxon>
        <taxon>Perilla</taxon>
    </lineage>
</organism>
<dbReference type="GO" id="GO:0006508">
    <property type="term" value="P:proteolysis"/>
    <property type="evidence" value="ECO:0007669"/>
    <property type="project" value="UniProtKB-KW"/>
</dbReference>
<sequence length="1031" mass="114849">MPRVSKLYYLQPEHNSDNGLTILEDDAGINKMVQTAKSLIIDESIHIYPGDENVGDRPYLGTQCSGINQHDLGVCKGSVSNASGWERGLINDDDIIIDDLIDVSLVCGNETETEAEIYGDKTVLESNLENDYEGSEDESDSEYDSEGVDLAVINQGKRRVKYDVEDNNRHFSLGMSFANAKEARLAITRYSVAMSTPLRLKPTMKKNRIRAKCRYGGCPFQIFISSSVKQPGLTVKRIDSDHNCLKDAKNKLASAKFLANEFKRIVYENPKVTAKALMSEAERNMKLVIFNGASAYEIGDGDDRHVVYVDRHMCTCRAWDVTGIPCSHAICALNHAKKDPKSFISHWYHKATYMAAYEHAMQLVPGKQFLKEDVFENLAPPPVVKLSGRPRNKRIRSARESMRGKTKGKLPKNGAIMTCSNCHSEDHNRASCPKKNAQVSRAMNQQKSNSIRLQKGKQNTNESGKCFRRSRMTVGLGLYVDEVSGNTTLNRGMPSETIIAQRDPIASQPLSSDPDPIVRYLIPIERELRKEQQSLVLSKSSDTRRIAFAGDGTQSILPVNLPFKPPGPTWEGHHCMTTGQLERQRDNRLSNASHQLSFQRRRNGGLSNSFPSKSRLLRHRFCCTLNSEDLNSASEPTSGDSFRENTEINELSNGSVLNETSGGGEVEVEKRLEMLLAEADANPKDAAKQNALLAELNKHSPESVIQCFEQRDHAVDSRGVAEYLRALVATNAITEYLPDEQFGKPPSLPSLTCSVSAGFSFILVGAASNFPGIYGRILPVPVPLAFFQHTIYHELQELKQRAPGNIDEPFVNPGVSEKQPLHVVMVVPSQKVERRSNVREVLWQNVKTFKDVKGCDDAKQEIEEVFEYLKNPSKFTRLWGKLPKGVLLIGSPGTEKTLLAKAIAGEAGVPFFYRAGSEFEEMFVGVGSRRVRSLFKAAKKVQCLYLLVYLLQRRVVSRDAKDVEQVLVEWQGLGADESSWVDVADMHGQFPDFRLEDKAVSPTGVIDRDLPSGIKVYSRRKSKAKETAAAN</sequence>
<accession>A0AAD4IQH0</accession>
<keyword evidence="1" id="KW-0479">Metal-binding</keyword>
<keyword evidence="6" id="KW-0645">Protease</keyword>
<protein>
    <submittedName>
        <fullName evidence="6">FTSH protease 11</fullName>
    </submittedName>
</protein>
<dbReference type="Pfam" id="PF00004">
    <property type="entry name" value="AAA"/>
    <property type="match status" value="1"/>
</dbReference>